<keyword evidence="7" id="KW-0472">Membrane</keyword>
<protein>
    <recommendedName>
        <fullName evidence="8">EGF-like domain-containing protein</fullName>
    </recommendedName>
</protein>
<dbReference type="Gene3D" id="2.10.25.10">
    <property type="entry name" value="Laminin"/>
    <property type="match status" value="1"/>
</dbReference>
<dbReference type="InterPro" id="IPR000152">
    <property type="entry name" value="EGF-type_Asp/Asn_hydroxyl_site"/>
</dbReference>
<evidence type="ECO:0000313" key="10">
    <source>
        <dbReference type="Proteomes" id="UP000792457"/>
    </source>
</evidence>
<gene>
    <name evidence="9" type="ORF">J437_LFUL017057</name>
</gene>
<dbReference type="InterPro" id="IPR009030">
    <property type="entry name" value="Growth_fac_rcpt_cys_sf"/>
</dbReference>
<feature type="domain" description="EGF-like" evidence="8">
    <location>
        <begin position="138"/>
        <end position="173"/>
    </location>
</feature>
<keyword evidence="7" id="KW-0812">Transmembrane</keyword>
<reference evidence="9" key="2">
    <citation type="submission" date="2017-10" db="EMBL/GenBank/DDBJ databases">
        <title>Ladona fulva Genome sequencing and assembly.</title>
        <authorList>
            <person name="Murali S."/>
            <person name="Richards S."/>
            <person name="Bandaranaike D."/>
            <person name="Bellair M."/>
            <person name="Blankenburg K."/>
            <person name="Chao H."/>
            <person name="Dinh H."/>
            <person name="Doddapaneni H."/>
            <person name="Dugan-Rocha S."/>
            <person name="Elkadiri S."/>
            <person name="Gnanaolivu R."/>
            <person name="Hernandez B."/>
            <person name="Skinner E."/>
            <person name="Javaid M."/>
            <person name="Lee S."/>
            <person name="Li M."/>
            <person name="Ming W."/>
            <person name="Munidasa M."/>
            <person name="Muniz J."/>
            <person name="Nguyen L."/>
            <person name="Hughes D."/>
            <person name="Osuji N."/>
            <person name="Pu L.-L."/>
            <person name="Puazo M."/>
            <person name="Qu C."/>
            <person name="Quiroz J."/>
            <person name="Raj R."/>
            <person name="Weissenberger G."/>
            <person name="Xin Y."/>
            <person name="Zou X."/>
            <person name="Han Y."/>
            <person name="Worley K."/>
            <person name="Muzny D."/>
            <person name="Gibbs R."/>
        </authorList>
    </citation>
    <scope>NUCLEOTIDE SEQUENCE</scope>
    <source>
        <strain evidence="9">Sampled in the wild</strain>
    </source>
</reference>
<dbReference type="OrthoDB" id="10040649at2759"/>
<proteinExistence type="predicted"/>
<dbReference type="GO" id="GO:0005509">
    <property type="term" value="F:calcium ion binding"/>
    <property type="evidence" value="ECO:0007669"/>
    <property type="project" value="InterPro"/>
</dbReference>
<keyword evidence="7" id="KW-1133">Transmembrane helix</keyword>
<evidence type="ECO:0000256" key="7">
    <source>
        <dbReference type="SAM" id="Phobius"/>
    </source>
</evidence>
<evidence type="ECO:0000256" key="4">
    <source>
        <dbReference type="ARBA" id="ARBA00023157"/>
    </source>
</evidence>
<organism evidence="9 10">
    <name type="scientific">Ladona fulva</name>
    <name type="common">Scarce chaser dragonfly</name>
    <name type="synonym">Libellula fulva</name>
    <dbReference type="NCBI Taxonomy" id="123851"/>
    <lineage>
        <taxon>Eukaryota</taxon>
        <taxon>Metazoa</taxon>
        <taxon>Ecdysozoa</taxon>
        <taxon>Arthropoda</taxon>
        <taxon>Hexapoda</taxon>
        <taxon>Insecta</taxon>
        <taxon>Pterygota</taxon>
        <taxon>Palaeoptera</taxon>
        <taxon>Odonata</taxon>
        <taxon>Epiprocta</taxon>
        <taxon>Anisoptera</taxon>
        <taxon>Libelluloidea</taxon>
        <taxon>Libellulidae</taxon>
        <taxon>Ladona</taxon>
    </lineage>
</organism>
<dbReference type="InterPro" id="IPR001881">
    <property type="entry name" value="EGF-like_Ca-bd_dom"/>
</dbReference>
<dbReference type="CDD" id="cd00054">
    <property type="entry name" value="EGF_CA"/>
    <property type="match status" value="1"/>
</dbReference>
<dbReference type="PANTHER" id="PTHR24033">
    <property type="entry name" value="EGF-LIKE DOMAIN-CONTAINING PROTEIN"/>
    <property type="match status" value="1"/>
</dbReference>
<dbReference type="InterPro" id="IPR000742">
    <property type="entry name" value="EGF"/>
</dbReference>
<dbReference type="SUPFAM" id="SSF57184">
    <property type="entry name" value="Growth factor receptor domain"/>
    <property type="match status" value="1"/>
</dbReference>
<dbReference type="Proteomes" id="UP000792457">
    <property type="component" value="Unassembled WGS sequence"/>
</dbReference>
<keyword evidence="2" id="KW-0732">Signal</keyword>
<dbReference type="AlphaFoldDB" id="A0A8K0KS50"/>
<dbReference type="PROSITE" id="PS01187">
    <property type="entry name" value="EGF_CA"/>
    <property type="match status" value="1"/>
</dbReference>
<dbReference type="FunFam" id="2.10.25.10:FF:000038">
    <property type="entry name" value="Fibrillin 2"/>
    <property type="match status" value="1"/>
</dbReference>
<evidence type="ECO:0000256" key="2">
    <source>
        <dbReference type="ARBA" id="ARBA00022729"/>
    </source>
</evidence>
<dbReference type="PROSITE" id="PS00022">
    <property type="entry name" value="EGF_1"/>
    <property type="match status" value="1"/>
</dbReference>
<dbReference type="PROSITE" id="PS00010">
    <property type="entry name" value="ASX_HYDROXYL"/>
    <property type="match status" value="1"/>
</dbReference>
<feature type="region of interest" description="Disordered" evidence="6">
    <location>
        <begin position="269"/>
        <end position="300"/>
    </location>
</feature>
<dbReference type="PROSITE" id="PS50026">
    <property type="entry name" value="EGF_3"/>
    <property type="match status" value="2"/>
</dbReference>
<evidence type="ECO:0000313" key="9">
    <source>
        <dbReference type="EMBL" id="KAG8237298.1"/>
    </source>
</evidence>
<comment type="caution">
    <text evidence="9">The sequence shown here is derived from an EMBL/GenBank/DDBJ whole genome shotgun (WGS) entry which is preliminary data.</text>
</comment>
<evidence type="ECO:0000259" key="8">
    <source>
        <dbReference type="PROSITE" id="PS50026"/>
    </source>
</evidence>
<reference evidence="9" key="1">
    <citation type="submission" date="2013-04" db="EMBL/GenBank/DDBJ databases">
        <authorList>
            <person name="Qu J."/>
            <person name="Murali S.C."/>
            <person name="Bandaranaike D."/>
            <person name="Bellair M."/>
            <person name="Blankenburg K."/>
            <person name="Chao H."/>
            <person name="Dinh H."/>
            <person name="Doddapaneni H."/>
            <person name="Downs B."/>
            <person name="Dugan-Rocha S."/>
            <person name="Elkadiri S."/>
            <person name="Gnanaolivu R.D."/>
            <person name="Hernandez B."/>
            <person name="Javaid M."/>
            <person name="Jayaseelan J.C."/>
            <person name="Lee S."/>
            <person name="Li M."/>
            <person name="Ming W."/>
            <person name="Munidasa M."/>
            <person name="Muniz J."/>
            <person name="Nguyen L."/>
            <person name="Ongeri F."/>
            <person name="Osuji N."/>
            <person name="Pu L.-L."/>
            <person name="Puazo M."/>
            <person name="Qu C."/>
            <person name="Quiroz J."/>
            <person name="Raj R."/>
            <person name="Weissenberger G."/>
            <person name="Xin Y."/>
            <person name="Zou X."/>
            <person name="Han Y."/>
            <person name="Richards S."/>
            <person name="Worley K."/>
            <person name="Muzny D."/>
            <person name="Gibbs R."/>
        </authorList>
    </citation>
    <scope>NUCLEOTIDE SEQUENCE</scope>
    <source>
        <strain evidence="9">Sampled in the wild</strain>
    </source>
</reference>
<accession>A0A8K0KS50</accession>
<keyword evidence="1 5" id="KW-0245">EGF-like domain</keyword>
<comment type="caution">
    <text evidence="5">Lacks conserved residue(s) required for the propagation of feature annotation.</text>
</comment>
<feature type="region of interest" description="Disordered" evidence="6">
    <location>
        <begin position="363"/>
        <end position="403"/>
    </location>
</feature>
<keyword evidence="3" id="KW-0677">Repeat</keyword>
<feature type="compositionally biased region" description="Basic and acidic residues" evidence="6">
    <location>
        <begin position="276"/>
        <end position="288"/>
    </location>
</feature>
<feature type="disulfide bond" evidence="5">
    <location>
        <begin position="163"/>
        <end position="172"/>
    </location>
</feature>
<dbReference type="EMBL" id="KZ309148">
    <property type="protein sequence ID" value="KAG8237298.1"/>
    <property type="molecule type" value="Genomic_DNA"/>
</dbReference>
<dbReference type="SUPFAM" id="SSF82671">
    <property type="entry name" value="SEA domain"/>
    <property type="match status" value="1"/>
</dbReference>
<keyword evidence="4 5" id="KW-1015">Disulfide bond</keyword>
<feature type="transmembrane region" description="Helical" evidence="7">
    <location>
        <begin position="178"/>
        <end position="202"/>
    </location>
</feature>
<dbReference type="SMART" id="SM00181">
    <property type="entry name" value="EGF"/>
    <property type="match status" value="2"/>
</dbReference>
<name>A0A8K0KS50_LADFU</name>
<dbReference type="SMART" id="SM00179">
    <property type="entry name" value="EGF_CA"/>
    <property type="match status" value="1"/>
</dbReference>
<dbReference type="PANTHER" id="PTHR24033:SF151">
    <property type="entry name" value="NOTCH 2"/>
    <property type="match status" value="1"/>
</dbReference>
<sequence length="577" mass="63526">KHRLNYHPNLEDPQTEEFHELQEATQDGLERVAMQSDIRDLFHGIAIAGFDPLPEDTDELEDDKKELESKEGDISQLGDDTESIKAEDFDECSNPDFNDCSDQAQCFNLHGTYTCSCKEGYADLSENSEFPGRICSAEVLGCETCKYHGQCYTDTNGKIGCKCFHWYTGDNCQINLKVLLIALVTVGAILIILVFICIMLACMKRKKPDIRHAAPGFMRYRGPAGIARGGSTMDKTAMIPDTSSESSFDGGLPPPPLAYVPLVHHRLSTSTQGSKLKSEVSERREKMHPAPPPINTGFNEQDRSLTVMIPRAKYRPAPPLLSTAVSGSQSPMTSFGVVHLEGDNRERRMSVPNEQKLLAYLDGNDPQRLGTTPTKQKQIGPVVTNHETSGNSKKVPSSRKPTTGALVSAGFEVSATVVKDKWPPETGNGNEIEEYTDEASATGIEGHMHHTLASNGSHFTTLRTGDRTVSEARSYDETIVHLPKKSLLQSGLSGCGSKPSSQHGLHHSNDEAHTMAERDVGSTFVMPQTQLYKPSRVSNAIQEVTTPTLTPYEFCAMDDISDEMKSFCQSYKCWKTL</sequence>
<evidence type="ECO:0000256" key="3">
    <source>
        <dbReference type="ARBA" id="ARBA00022737"/>
    </source>
</evidence>
<dbReference type="InterPro" id="IPR049883">
    <property type="entry name" value="NOTCH1_EGF-like"/>
</dbReference>
<evidence type="ECO:0000256" key="5">
    <source>
        <dbReference type="PROSITE-ProRule" id="PRU00076"/>
    </source>
</evidence>
<dbReference type="InterPro" id="IPR051830">
    <property type="entry name" value="NOTCH_homolog"/>
</dbReference>
<dbReference type="Pfam" id="PF07645">
    <property type="entry name" value="EGF_CA"/>
    <property type="match status" value="1"/>
</dbReference>
<dbReference type="InterPro" id="IPR018097">
    <property type="entry name" value="EGF_Ca-bd_CS"/>
</dbReference>
<keyword evidence="10" id="KW-1185">Reference proteome</keyword>
<dbReference type="InterPro" id="IPR036364">
    <property type="entry name" value="SEA_dom_sf"/>
</dbReference>
<feature type="non-terminal residue" evidence="9">
    <location>
        <position position="1"/>
    </location>
</feature>
<feature type="compositionally biased region" description="Polar residues" evidence="6">
    <location>
        <begin position="385"/>
        <end position="401"/>
    </location>
</feature>
<evidence type="ECO:0000256" key="6">
    <source>
        <dbReference type="SAM" id="MobiDB-lite"/>
    </source>
</evidence>
<feature type="domain" description="EGF-like" evidence="8">
    <location>
        <begin position="88"/>
        <end position="129"/>
    </location>
</feature>
<evidence type="ECO:0000256" key="1">
    <source>
        <dbReference type="ARBA" id="ARBA00022536"/>
    </source>
</evidence>